<dbReference type="EMBL" id="BSRA01000008">
    <property type="protein sequence ID" value="GLV14027.1"/>
    <property type="molecule type" value="Genomic_DNA"/>
</dbReference>
<evidence type="ECO:0000256" key="5">
    <source>
        <dbReference type="ARBA" id="ARBA00023136"/>
    </source>
</evidence>
<evidence type="ECO:0000256" key="6">
    <source>
        <dbReference type="SAM" id="Phobius"/>
    </source>
</evidence>
<name>A0A1H2TV73_9BACL</name>
<dbReference type="STRING" id="89784.SAMN04489725_106153"/>
<dbReference type="Proteomes" id="UP000182589">
    <property type="component" value="Unassembled WGS sequence"/>
</dbReference>
<feature type="transmembrane region" description="Helical" evidence="6">
    <location>
        <begin position="6"/>
        <end position="25"/>
    </location>
</feature>
<dbReference type="PANTHER" id="PTHR43370:SF1">
    <property type="entry name" value="GUANOSINE ABC TRANSPORTER PERMEASE PROTEIN NUPQ"/>
    <property type="match status" value="1"/>
</dbReference>
<keyword evidence="2" id="KW-1003">Cell membrane</keyword>
<feature type="transmembrane region" description="Helical" evidence="6">
    <location>
        <begin position="95"/>
        <end position="114"/>
    </location>
</feature>
<evidence type="ECO:0000313" key="8">
    <source>
        <dbReference type="EMBL" id="SDW47803.1"/>
    </source>
</evidence>
<feature type="transmembrane region" description="Helical" evidence="6">
    <location>
        <begin position="147"/>
        <end position="164"/>
    </location>
</feature>
<evidence type="ECO:0000256" key="1">
    <source>
        <dbReference type="ARBA" id="ARBA00004651"/>
    </source>
</evidence>
<accession>A0A1H2TV73</accession>
<feature type="transmembrane region" description="Helical" evidence="6">
    <location>
        <begin position="274"/>
        <end position="293"/>
    </location>
</feature>
<evidence type="ECO:0000256" key="3">
    <source>
        <dbReference type="ARBA" id="ARBA00022692"/>
    </source>
</evidence>
<dbReference type="RefSeq" id="WP_040288249.1">
    <property type="nucleotide sequence ID" value="NZ_BSRA01000008.1"/>
</dbReference>
<protein>
    <submittedName>
        <fullName evidence="7">ABC transporter permease</fullName>
    </submittedName>
    <submittedName>
        <fullName evidence="8">Nucleoside ABC transporter membrane protein</fullName>
    </submittedName>
</protein>
<proteinExistence type="predicted"/>
<evidence type="ECO:0000313" key="9">
    <source>
        <dbReference type="Proteomes" id="UP000182589"/>
    </source>
</evidence>
<dbReference type="GO" id="GO:0022857">
    <property type="term" value="F:transmembrane transporter activity"/>
    <property type="evidence" value="ECO:0007669"/>
    <property type="project" value="InterPro"/>
</dbReference>
<feature type="transmembrane region" description="Helical" evidence="6">
    <location>
        <begin position="194"/>
        <end position="220"/>
    </location>
</feature>
<dbReference type="Pfam" id="PF02653">
    <property type="entry name" value="BPD_transp_2"/>
    <property type="match status" value="1"/>
</dbReference>
<feature type="transmembrane region" description="Helical" evidence="6">
    <location>
        <begin position="240"/>
        <end position="262"/>
    </location>
</feature>
<reference evidence="7" key="3">
    <citation type="submission" date="2023-02" db="EMBL/GenBank/DDBJ databases">
        <title>Proposal of a novel subspecies: Alicyclobacillus hesperidum subspecies aegle.</title>
        <authorList>
            <person name="Goto K."/>
            <person name="Fujii T."/>
            <person name="Yasui K."/>
            <person name="Mochida K."/>
            <person name="Kato-Tanaka Y."/>
            <person name="Morohoshi S."/>
            <person name="An S.Y."/>
            <person name="Kasai H."/>
            <person name="Yokota A."/>
        </authorList>
    </citation>
    <scope>NUCLEOTIDE SEQUENCE</scope>
    <source>
        <strain evidence="7">DSM 12766</strain>
    </source>
</reference>
<dbReference type="CDD" id="cd06580">
    <property type="entry name" value="TM_PBP1_transp_TpRbsC_like"/>
    <property type="match status" value="1"/>
</dbReference>
<keyword evidence="9" id="KW-1185">Reference proteome</keyword>
<feature type="transmembrane region" description="Helical" evidence="6">
    <location>
        <begin position="37"/>
        <end position="56"/>
    </location>
</feature>
<keyword evidence="5 6" id="KW-0472">Membrane</keyword>
<keyword evidence="4 6" id="KW-1133">Transmembrane helix</keyword>
<dbReference type="AlphaFoldDB" id="A0A1H2TV73"/>
<gene>
    <name evidence="7" type="ORF">Heshes_17110</name>
    <name evidence="8" type="ORF">SAMN04489725_106153</name>
</gene>
<dbReference type="InterPro" id="IPR001851">
    <property type="entry name" value="ABC_transp_permease"/>
</dbReference>
<feature type="transmembrane region" description="Helical" evidence="6">
    <location>
        <begin position="62"/>
        <end position="83"/>
    </location>
</feature>
<keyword evidence="3 6" id="KW-0812">Transmembrane</keyword>
<comment type="subcellular location">
    <subcellularLocation>
        <location evidence="1">Cell membrane</location>
        <topology evidence="1">Multi-pass membrane protein</topology>
    </subcellularLocation>
</comment>
<reference evidence="8" key="2">
    <citation type="submission" date="2016-10" db="EMBL/GenBank/DDBJ databases">
        <authorList>
            <person name="de Groot N.N."/>
        </authorList>
    </citation>
    <scope>NUCLEOTIDE SEQUENCE [LARGE SCALE GENOMIC DNA]</scope>
    <source>
        <strain evidence="8">DSM 12489</strain>
    </source>
</reference>
<evidence type="ECO:0000313" key="7">
    <source>
        <dbReference type="EMBL" id="GLV14027.1"/>
    </source>
</evidence>
<dbReference type="PANTHER" id="PTHR43370">
    <property type="entry name" value="SUGAR ABC TRANSPORTER INTEGRAL MEMBRANE PROTEIN-RELATED"/>
    <property type="match status" value="1"/>
</dbReference>
<reference evidence="9" key="1">
    <citation type="submission" date="2016-10" db="EMBL/GenBank/DDBJ databases">
        <authorList>
            <person name="Varghese N."/>
        </authorList>
    </citation>
    <scope>NUCLEOTIDE SEQUENCE [LARGE SCALE GENOMIC DNA]</scope>
    <source>
        <strain evidence="9">DSM 12489</strain>
    </source>
</reference>
<dbReference type="EMBL" id="FNOJ01000006">
    <property type="protein sequence ID" value="SDW47803.1"/>
    <property type="molecule type" value="Genomic_DNA"/>
</dbReference>
<organism evidence="8 9">
    <name type="scientific">Alicyclobacillus hesperidum</name>
    <dbReference type="NCBI Taxonomy" id="89784"/>
    <lineage>
        <taxon>Bacteria</taxon>
        <taxon>Bacillati</taxon>
        <taxon>Bacillota</taxon>
        <taxon>Bacilli</taxon>
        <taxon>Bacillales</taxon>
        <taxon>Alicyclobacillaceae</taxon>
        <taxon>Alicyclobacillus</taxon>
    </lineage>
</organism>
<evidence type="ECO:0000256" key="2">
    <source>
        <dbReference type="ARBA" id="ARBA00022475"/>
    </source>
</evidence>
<evidence type="ECO:0000256" key="4">
    <source>
        <dbReference type="ARBA" id="ARBA00022989"/>
    </source>
</evidence>
<dbReference type="GO" id="GO:0005886">
    <property type="term" value="C:plasma membrane"/>
    <property type="evidence" value="ECO:0007669"/>
    <property type="project" value="UniProtKB-SubCell"/>
</dbReference>
<sequence length="306" mass="32302">MIFSDPEIWAATLSMAVPLALPAIGGTFSERTGVVNIAMEGIMLIGAFFAVTFSYWTGSAWLGLLAALICGGLTAAALAWGAIRVSADQTVLGMGINIFAAGLTTFLLNTLFGFNGTPINTPKLPDISIPGLDKIPYIGVIFQNQSILVYIMVVLVIISHWFLFHTRLGLRMRSVGEHPLAADTLGINVWRIRYFGVILSGLFSALGGAYLSIGVLNGFTPNMTNGRGYIALAAMIFGKWTPLGSFGAALIFGFSTALGIVLQGQGISSNLLQMIPYALTILALAGLVGRAVAPAADGIPYDPRRS</sequence>
<dbReference type="Proteomes" id="UP001157137">
    <property type="component" value="Unassembled WGS sequence"/>
</dbReference>